<dbReference type="GO" id="GO:0042910">
    <property type="term" value="F:xenobiotic transmembrane transporter activity"/>
    <property type="evidence" value="ECO:0007669"/>
    <property type="project" value="InterPro"/>
</dbReference>
<reference evidence="3 4" key="1">
    <citation type="submission" date="2024-02" db="EMBL/GenBank/DDBJ databases">
        <title>de novo genome assembly of Solanum bulbocastanum strain 11H21.</title>
        <authorList>
            <person name="Hosaka A.J."/>
        </authorList>
    </citation>
    <scope>NUCLEOTIDE SEQUENCE [LARGE SCALE GENOMIC DNA]</scope>
    <source>
        <tissue evidence="3">Young leaves</tissue>
    </source>
</reference>
<evidence type="ECO:0000256" key="1">
    <source>
        <dbReference type="ARBA" id="ARBA00010199"/>
    </source>
</evidence>
<name>A0AAN8TPG3_SOLBU</name>
<keyword evidence="2" id="KW-1133">Transmembrane helix</keyword>
<evidence type="ECO:0000256" key="2">
    <source>
        <dbReference type="SAM" id="Phobius"/>
    </source>
</evidence>
<evidence type="ECO:0000313" key="3">
    <source>
        <dbReference type="EMBL" id="KAK6788987.1"/>
    </source>
</evidence>
<dbReference type="GO" id="GO:0015297">
    <property type="term" value="F:antiporter activity"/>
    <property type="evidence" value="ECO:0007669"/>
    <property type="project" value="InterPro"/>
</dbReference>
<sequence length="79" mass="8795">MASALETLCGQAYGAKQYTLLGVYLQRFLVVLFLSSLVLLRLFVFAEAILEFLGQLEAVAKLTGEVAIWLIPMHLSFPF</sequence>
<dbReference type="Pfam" id="PF01554">
    <property type="entry name" value="MatE"/>
    <property type="match status" value="1"/>
</dbReference>
<keyword evidence="2" id="KW-0812">Transmembrane</keyword>
<evidence type="ECO:0000313" key="4">
    <source>
        <dbReference type="Proteomes" id="UP001371456"/>
    </source>
</evidence>
<feature type="transmembrane region" description="Helical" evidence="2">
    <location>
        <begin position="24"/>
        <end position="46"/>
    </location>
</feature>
<dbReference type="AlphaFoldDB" id="A0AAN8TPG3"/>
<protein>
    <submittedName>
        <fullName evidence="3">Uncharacterized protein</fullName>
    </submittedName>
</protein>
<dbReference type="EMBL" id="JBANQN010000005">
    <property type="protein sequence ID" value="KAK6788987.1"/>
    <property type="molecule type" value="Genomic_DNA"/>
</dbReference>
<organism evidence="3 4">
    <name type="scientific">Solanum bulbocastanum</name>
    <name type="common">Wild potato</name>
    <dbReference type="NCBI Taxonomy" id="147425"/>
    <lineage>
        <taxon>Eukaryota</taxon>
        <taxon>Viridiplantae</taxon>
        <taxon>Streptophyta</taxon>
        <taxon>Embryophyta</taxon>
        <taxon>Tracheophyta</taxon>
        <taxon>Spermatophyta</taxon>
        <taxon>Magnoliopsida</taxon>
        <taxon>eudicotyledons</taxon>
        <taxon>Gunneridae</taxon>
        <taxon>Pentapetalae</taxon>
        <taxon>asterids</taxon>
        <taxon>lamiids</taxon>
        <taxon>Solanales</taxon>
        <taxon>Solanaceae</taxon>
        <taxon>Solanoideae</taxon>
        <taxon>Solaneae</taxon>
        <taxon>Solanum</taxon>
    </lineage>
</organism>
<dbReference type="GO" id="GO:0016020">
    <property type="term" value="C:membrane"/>
    <property type="evidence" value="ECO:0007669"/>
    <property type="project" value="InterPro"/>
</dbReference>
<dbReference type="PANTHER" id="PTHR11206">
    <property type="entry name" value="MULTIDRUG RESISTANCE PROTEIN"/>
    <property type="match status" value="1"/>
</dbReference>
<dbReference type="Proteomes" id="UP001371456">
    <property type="component" value="Unassembled WGS sequence"/>
</dbReference>
<gene>
    <name evidence="3" type="ORF">RDI58_012786</name>
</gene>
<keyword evidence="2" id="KW-0472">Membrane</keyword>
<accession>A0AAN8TPG3</accession>
<dbReference type="InterPro" id="IPR002528">
    <property type="entry name" value="MATE_fam"/>
</dbReference>
<proteinExistence type="inferred from homology"/>
<comment type="similarity">
    <text evidence="1">Belongs to the multi antimicrobial extrusion (MATE) (TC 2.A.66.1) family.</text>
</comment>
<comment type="caution">
    <text evidence="3">The sequence shown here is derived from an EMBL/GenBank/DDBJ whole genome shotgun (WGS) entry which is preliminary data.</text>
</comment>
<keyword evidence="4" id="KW-1185">Reference proteome</keyword>